<dbReference type="PANTHER" id="PTHR10151">
    <property type="entry name" value="ECTONUCLEOTIDE PYROPHOSPHATASE/PHOSPHODIESTERASE"/>
    <property type="match status" value="1"/>
</dbReference>
<dbReference type="Proteomes" id="UP000320421">
    <property type="component" value="Chromosome"/>
</dbReference>
<accession>A0A517PK76</accession>
<dbReference type="InterPro" id="IPR002591">
    <property type="entry name" value="Phosphodiest/P_Trfase"/>
</dbReference>
<dbReference type="Pfam" id="PF01663">
    <property type="entry name" value="Phosphodiest"/>
    <property type="match status" value="1"/>
</dbReference>
<dbReference type="OrthoDB" id="2381338at2"/>
<sequence length="519" mass="57590">MKKKVLLIVIDALATRVVQPALEQGWLPNLSKLIDQGVFRSECTSIFPSITPAATCTIATGAYPFEHGISGAYWYDRTKDEVAFFGSDLTAIMNEGMGEYLNDFQIKLNMERLLVPTIFELIEQHGSLSDAVINYMWYRGTVTHETTTPLLLKLAPGVELAESMQGPHTMFLGDFVSTPLYGSLPSARGGLSYRFGFHDDTTADYLLALSQQKCFSDFTLAYFPNNDFVSHEKGPTYAVDILQAIDETLGSLIESEGGITRFLEEFAILITGDHSQSDLDADSGVDLNEVLQEFQLVTAGKPWSNSEELMVCPNMRSAQIYLQSGIWEHRRDVIQCLLKCPDIDQVIWCDDDHGLNGSKQPGFHVVTSDRGQLVFKPAVKKKRDGVDCYGTPWLWEGNLEAVDAQVDSDGLITFETYPNAFERIATCFSQQTGNIWITARLGKEFCLPDLKCNPSGSHGSLHYLDSTAPLIAAGLPTDFELPEHLRLTDITPICLQILGVESFRKPGASAILEPYPRQD</sequence>
<evidence type="ECO:0000313" key="1">
    <source>
        <dbReference type="EMBL" id="QDT19779.1"/>
    </source>
</evidence>
<dbReference type="Gene3D" id="3.40.720.10">
    <property type="entry name" value="Alkaline Phosphatase, subunit A"/>
    <property type="match status" value="1"/>
</dbReference>
<gene>
    <name evidence="1" type="ORF">HG66A1_15470</name>
</gene>
<dbReference type="RefSeq" id="WP_145181630.1">
    <property type="nucleotide sequence ID" value="NZ_CP036266.1"/>
</dbReference>
<dbReference type="EMBL" id="CP036266">
    <property type="protein sequence ID" value="QDT19779.1"/>
    <property type="molecule type" value="Genomic_DNA"/>
</dbReference>
<evidence type="ECO:0000313" key="2">
    <source>
        <dbReference type="Proteomes" id="UP000320421"/>
    </source>
</evidence>
<dbReference type="InterPro" id="IPR017850">
    <property type="entry name" value="Alkaline_phosphatase_core_sf"/>
</dbReference>
<dbReference type="PANTHER" id="PTHR10151:SF120">
    <property type="entry name" value="BIS(5'-ADENOSYL)-TRIPHOSPHATASE"/>
    <property type="match status" value="1"/>
</dbReference>
<dbReference type="GO" id="GO:0016787">
    <property type="term" value="F:hydrolase activity"/>
    <property type="evidence" value="ECO:0007669"/>
    <property type="project" value="UniProtKB-ARBA"/>
</dbReference>
<reference evidence="1 2" key="1">
    <citation type="submission" date="2019-02" db="EMBL/GenBank/DDBJ databases">
        <title>Deep-cultivation of Planctomycetes and their phenomic and genomic characterization uncovers novel biology.</title>
        <authorList>
            <person name="Wiegand S."/>
            <person name="Jogler M."/>
            <person name="Boedeker C."/>
            <person name="Pinto D."/>
            <person name="Vollmers J."/>
            <person name="Rivas-Marin E."/>
            <person name="Kohn T."/>
            <person name="Peeters S.H."/>
            <person name="Heuer A."/>
            <person name="Rast P."/>
            <person name="Oberbeckmann S."/>
            <person name="Bunk B."/>
            <person name="Jeske O."/>
            <person name="Meyerdierks A."/>
            <person name="Storesund J.E."/>
            <person name="Kallscheuer N."/>
            <person name="Luecker S."/>
            <person name="Lage O.M."/>
            <person name="Pohl T."/>
            <person name="Merkel B.J."/>
            <person name="Hornburger P."/>
            <person name="Mueller R.-W."/>
            <person name="Bruemmer F."/>
            <person name="Labrenz M."/>
            <person name="Spormann A.M."/>
            <person name="Op den Camp H."/>
            <person name="Overmann J."/>
            <person name="Amann R."/>
            <person name="Jetten M.S.M."/>
            <person name="Mascher T."/>
            <person name="Medema M.H."/>
            <person name="Devos D.P."/>
            <person name="Kaster A.-K."/>
            <person name="Ovreas L."/>
            <person name="Rohde M."/>
            <person name="Galperin M.Y."/>
            <person name="Jogler C."/>
        </authorList>
    </citation>
    <scope>NUCLEOTIDE SEQUENCE [LARGE SCALE GENOMIC DNA]</scope>
    <source>
        <strain evidence="1 2">HG66A1</strain>
    </source>
</reference>
<name>A0A517PK76_9PLAN</name>
<protein>
    <submittedName>
        <fullName evidence="1">Type I phosphodiesterase / nucleotide pyrophosphatase</fullName>
    </submittedName>
</protein>
<dbReference type="SUPFAM" id="SSF53649">
    <property type="entry name" value="Alkaline phosphatase-like"/>
    <property type="match status" value="1"/>
</dbReference>
<proteinExistence type="predicted"/>
<dbReference type="AlphaFoldDB" id="A0A517PK76"/>
<organism evidence="1 2">
    <name type="scientific">Gimesia chilikensis</name>
    <dbReference type="NCBI Taxonomy" id="2605989"/>
    <lineage>
        <taxon>Bacteria</taxon>
        <taxon>Pseudomonadati</taxon>
        <taxon>Planctomycetota</taxon>
        <taxon>Planctomycetia</taxon>
        <taxon>Planctomycetales</taxon>
        <taxon>Planctomycetaceae</taxon>
        <taxon>Gimesia</taxon>
    </lineage>
</organism>
<keyword evidence="2" id="KW-1185">Reference proteome</keyword>